<reference evidence="2" key="1">
    <citation type="submission" date="2023-10" db="EMBL/GenBank/DDBJ databases">
        <title>Chromosome-level genome of the transformable northern wattle, Acacia crassicarpa.</title>
        <authorList>
            <person name="Massaro I."/>
            <person name="Sinha N.R."/>
            <person name="Poethig S."/>
            <person name="Leichty A.R."/>
        </authorList>
    </citation>
    <scope>NUCLEOTIDE SEQUENCE</scope>
    <source>
        <strain evidence="2">Acra3RX</strain>
        <tissue evidence="2">Leaf</tissue>
    </source>
</reference>
<organism evidence="2 3">
    <name type="scientific">Acacia crassicarpa</name>
    <name type="common">northern wattle</name>
    <dbReference type="NCBI Taxonomy" id="499986"/>
    <lineage>
        <taxon>Eukaryota</taxon>
        <taxon>Viridiplantae</taxon>
        <taxon>Streptophyta</taxon>
        <taxon>Embryophyta</taxon>
        <taxon>Tracheophyta</taxon>
        <taxon>Spermatophyta</taxon>
        <taxon>Magnoliopsida</taxon>
        <taxon>eudicotyledons</taxon>
        <taxon>Gunneridae</taxon>
        <taxon>Pentapetalae</taxon>
        <taxon>rosids</taxon>
        <taxon>fabids</taxon>
        <taxon>Fabales</taxon>
        <taxon>Fabaceae</taxon>
        <taxon>Caesalpinioideae</taxon>
        <taxon>mimosoid clade</taxon>
        <taxon>Acacieae</taxon>
        <taxon>Acacia</taxon>
    </lineage>
</organism>
<evidence type="ECO:0000313" key="3">
    <source>
        <dbReference type="Proteomes" id="UP001293593"/>
    </source>
</evidence>
<name>A0AAE1K9P7_9FABA</name>
<feature type="domain" description="Protein kinase" evidence="1">
    <location>
        <begin position="1"/>
        <end position="158"/>
    </location>
</feature>
<dbReference type="SUPFAM" id="SSF56112">
    <property type="entry name" value="Protein kinase-like (PK-like)"/>
    <property type="match status" value="1"/>
</dbReference>
<dbReference type="Gene3D" id="1.10.510.10">
    <property type="entry name" value="Transferase(Phosphotransferase) domain 1"/>
    <property type="match status" value="1"/>
</dbReference>
<sequence>MNGITRLDYLHNGCKPATVHRDLKASNILLDKNMEAKIADFGLSRVFANDNDTHLSTRPAGTIGYLDPYFGIILLELVTGKPAAKGRPNNTFTLLLEWVTPKLGSKDDIKSIIDPRLQGQYSFDSALKFVEVTKSCTGPLAIQRPNISQVVVELRECLATEIRIEGTSHNTNSSSSLDMNALQFDSSFSAPSAR</sequence>
<dbReference type="AlphaFoldDB" id="A0AAE1K9P7"/>
<protein>
    <recommendedName>
        <fullName evidence="1">Protein kinase domain-containing protein</fullName>
    </recommendedName>
</protein>
<dbReference type="Proteomes" id="UP001293593">
    <property type="component" value="Unassembled WGS sequence"/>
</dbReference>
<comment type="caution">
    <text evidence="2">The sequence shown here is derived from an EMBL/GenBank/DDBJ whole genome shotgun (WGS) entry which is preliminary data.</text>
</comment>
<dbReference type="PANTHER" id="PTHR45631">
    <property type="entry name" value="OS07G0107800 PROTEIN-RELATED"/>
    <property type="match status" value="1"/>
</dbReference>
<gene>
    <name evidence="2" type="ORF">QN277_024548</name>
</gene>
<dbReference type="InterPro" id="IPR011009">
    <property type="entry name" value="Kinase-like_dom_sf"/>
</dbReference>
<dbReference type="EMBL" id="JAWXYG010000007">
    <property type="protein sequence ID" value="KAK4267815.1"/>
    <property type="molecule type" value="Genomic_DNA"/>
</dbReference>
<dbReference type="InterPro" id="IPR000719">
    <property type="entry name" value="Prot_kinase_dom"/>
</dbReference>
<keyword evidence="3" id="KW-1185">Reference proteome</keyword>
<dbReference type="GO" id="GO:0004672">
    <property type="term" value="F:protein kinase activity"/>
    <property type="evidence" value="ECO:0007669"/>
    <property type="project" value="InterPro"/>
</dbReference>
<dbReference type="PROSITE" id="PS50011">
    <property type="entry name" value="PROTEIN_KINASE_DOM"/>
    <property type="match status" value="1"/>
</dbReference>
<accession>A0AAE1K9P7</accession>
<dbReference type="Pfam" id="PF00069">
    <property type="entry name" value="Pkinase"/>
    <property type="match status" value="1"/>
</dbReference>
<dbReference type="PANTHER" id="PTHR45631:SF202">
    <property type="entry name" value="SENESCENCE-INDUCED RECEPTOR-LIKE SERINE_THREONINE-PROTEIN KINASE"/>
    <property type="match status" value="1"/>
</dbReference>
<evidence type="ECO:0000313" key="2">
    <source>
        <dbReference type="EMBL" id="KAK4267815.1"/>
    </source>
</evidence>
<evidence type="ECO:0000259" key="1">
    <source>
        <dbReference type="PROSITE" id="PS50011"/>
    </source>
</evidence>
<dbReference type="GO" id="GO:0005524">
    <property type="term" value="F:ATP binding"/>
    <property type="evidence" value="ECO:0007669"/>
    <property type="project" value="InterPro"/>
</dbReference>
<proteinExistence type="predicted"/>